<evidence type="ECO:0000313" key="2">
    <source>
        <dbReference type="Proteomes" id="UP000295221"/>
    </source>
</evidence>
<dbReference type="EMBL" id="SLWK01000002">
    <property type="protein sequence ID" value="TCO09836.1"/>
    <property type="molecule type" value="Genomic_DNA"/>
</dbReference>
<comment type="caution">
    <text evidence="1">The sequence shown here is derived from an EMBL/GenBank/DDBJ whole genome shotgun (WGS) entry which is preliminary data.</text>
</comment>
<name>A0A4R2GPT9_9BACT</name>
<accession>A0A4R2GPT9</accession>
<dbReference type="OrthoDB" id="9906230at2"/>
<sequence length="109" mass="12419">MIQKLQIPALFLAASFLLTEAGKGLHFVMYHLAPVHNENCHHHCDVSNNQNEEDETCVFSQIQFFPASVSEPPLCCIPLEREERIISSTEKKIYCQAIVYYLLRGPPCL</sequence>
<dbReference type="RefSeq" id="WP_132432652.1">
    <property type="nucleotide sequence ID" value="NZ_SLWK01000002.1"/>
</dbReference>
<reference evidence="1 2" key="1">
    <citation type="submission" date="2019-03" db="EMBL/GenBank/DDBJ databases">
        <title>Genomic Encyclopedia of Type Strains, Phase IV (KMG-IV): sequencing the most valuable type-strain genomes for metagenomic binning, comparative biology and taxonomic classification.</title>
        <authorList>
            <person name="Goeker M."/>
        </authorList>
    </citation>
    <scope>NUCLEOTIDE SEQUENCE [LARGE SCALE GENOMIC DNA]</scope>
    <source>
        <strain evidence="1 2">DSM 24179</strain>
    </source>
</reference>
<dbReference type="Proteomes" id="UP000295221">
    <property type="component" value="Unassembled WGS sequence"/>
</dbReference>
<evidence type="ECO:0000313" key="1">
    <source>
        <dbReference type="EMBL" id="TCO09836.1"/>
    </source>
</evidence>
<gene>
    <name evidence="1" type="ORF">EV194_102265</name>
</gene>
<dbReference type="AlphaFoldDB" id="A0A4R2GPT9"/>
<organism evidence="1 2">
    <name type="scientific">Natronoflexus pectinivorans</name>
    <dbReference type="NCBI Taxonomy" id="682526"/>
    <lineage>
        <taxon>Bacteria</taxon>
        <taxon>Pseudomonadati</taxon>
        <taxon>Bacteroidota</taxon>
        <taxon>Bacteroidia</taxon>
        <taxon>Marinilabiliales</taxon>
        <taxon>Marinilabiliaceae</taxon>
        <taxon>Natronoflexus</taxon>
    </lineage>
</organism>
<keyword evidence="2" id="KW-1185">Reference proteome</keyword>
<protein>
    <submittedName>
        <fullName evidence="1">Uncharacterized protein</fullName>
    </submittedName>
</protein>
<proteinExistence type="predicted"/>